<evidence type="ECO:0000313" key="2">
    <source>
        <dbReference type="Proteomes" id="UP000813444"/>
    </source>
</evidence>
<sequence>MYRKMKRGIKKTNQQFSRPFRSRFGLGIPTRPLVLPVSFAAHPSNPSKAFSCFLDPPPIPTSTRDAIPFRFAKFINMVTAIRAHWPPLTPLVLKQLFLNSGGTVRSEGYRTVGDAPALVSSPTRTNVIITLDETCVTQTYASTDINVAVYWHQLTTYMAPHPLLLCWPKPTAHCLLVEDPDCLRQLHQPISMVMPESFLTKEAVAEFPIPSP</sequence>
<evidence type="ECO:0000313" key="1">
    <source>
        <dbReference type="EMBL" id="KAH7320815.1"/>
    </source>
</evidence>
<proteinExistence type="predicted"/>
<dbReference type="EMBL" id="JAGPNK010000005">
    <property type="protein sequence ID" value="KAH7320815.1"/>
    <property type="molecule type" value="Genomic_DNA"/>
</dbReference>
<accession>A0A8K0STU7</accession>
<dbReference type="AlphaFoldDB" id="A0A8K0STU7"/>
<organism evidence="1 2">
    <name type="scientific">Stachybotrys elegans</name>
    <dbReference type="NCBI Taxonomy" id="80388"/>
    <lineage>
        <taxon>Eukaryota</taxon>
        <taxon>Fungi</taxon>
        <taxon>Dikarya</taxon>
        <taxon>Ascomycota</taxon>
        <taxon>Pezizomycotina</taxon>
        <taxon>Sordariomycetes</taxon>
        <taxon>Hypocreomycetidae</taxon>
        <taxon>Hypocreales</taxon>
        <taxon>Stachybotryaceae</taxon>
        <taxon>Stachybotrys</taxon>
    </lineage>
</organism>
<gene>
    <name evidence="1" type="ORF">B0I35DRAFT_200184</name>
</gene>
<dbReference type="Proteomes" id="UP000813444">
    <property type="component" value="Unassembled WGS sequence"/>
</dbReference>
<protein>
    <submittedName>
        <fullName evidence="1">Uncharacterized protein</fullName>
    </submittedName>
</protein>
<comment type="caution">
    <text evidence="1">The sequence shown here is derived from an EMBL/GenBank/DDBJ whole genome shotgun (WGS) entry which is preliminary data.</text>
</comment>
<name>A0A8K0STU7_9HYPO</name>
<reference evidence="1" key="1">
    <citation type="journal article" date="2021" name="Nat. Commun.">
        <title>Genetic determinants of endophytism in the Arabidopsis root mycobiome.</title>
        <authorList>
            <person name="Mesny F."/>
            <person name="Miyauchi S."/>
            <person name="Thiergart T."/>
            <person name="Pickel B."/>
            <person name="Atanasova L."/>
            <person name="Karlsson M."/>
            <person name="Huettel B."/>
            <person name="Barry K.W."/>
            <person name="Haridas S."/>
            <person name="Chen C."/>
            <person name="Bauer D."/>
            <person name="Andreopoulos W."/>
            <person name="Pangilinan J."/>
            <person name="LaButti K."/>
            <person name="Riley R."/>
            <person name="Lipzen A."/>
            <person name="Clum A."/>
            <person name="Drula E."/>
            <person name="Henrissat B."/>
            <person name="Kohler A."/>
            <person name="Grigoriev I.V."/>
            <person name="Martin F.M."/>
            <person name="Hacquard S."/>
        </authorList>
    </citation>
    <scope>NUCLEOTIDE SEQUENCE</scope>
    <source>
        <strain evidence="1">MPI-CAGE-CH-0235</strain>
    </source>
</reference>
<keyword evidence="2" id="KW-1185">Reference proteome</keyword>